<sequence>MHCRPHTKRWLAPWLFFATSLLGPAALLQAQTPKPTTGAGIQGKVKDVNGAEVPGAIVSVEGQAAKATTAKDGSFSLKGVKPGPVFLQVKAPSRALLDGETLKSVMVKAGATTPGVDITLSGRPSDRATYVGGKACAACHEGPHTKALNGTPNASIHSRFVTEGTSHMVYKDKWPAPGEKYLPRDPKGNLLKVQDPLDGTGLVHVVLTTRGQDPNREYWFKFYPEQPAGVALTEADLDASDKPTNAVWIQVAATIGGEGNWGKGYVDPAHKQPDRHPNFGEGKQRWMCKVQDVPYLVKWMKENGVSREGQKQDYICYMPVFMMQDGTPEGSKVLAKGQVGAPMFWQKSPDHWCTPDNTLSRNCAGCHVTGVKITTKDFLNDPNPAHKYKSVVVAWDYKDLNISCERCHGPGSEHAASSDKAKIIAPQHLTAKAGNETCGQCHGNHDGRSQRPAGVFKPAFDGAYKDTLGHGFFVPGVYDLATFFASYEQPTTGLNPDWKEGAFHAWPDQIHARSHSMELSELRRSAHFNNRTQRLTCFSCHDAHSMDGGPASLKAGGYDFTNAAYGNNTLCLTCHASRGSFAGITPFDVAVLQLEAGRKVAKDGAPVAVKRMEAEAARNRVARSVAKHMQVGAGMGGALYTPTDPKMPVGNCMSCHMPKIGKLQDINVASMYHLDFDKEGRSAVAEGNVPSHVFDIVWPAQSSVLKNPDPSKGKDFDIMPNSCSRCHAFARTSGDAK</sequence>
<evidence type="ECO:0000313" key="4">
    <source>
        <dbReference type="Proteomes" id="UP000886657"/>
    </source>
</evidence>
<protein>
    <submittedName>
        <fullName evidence="3">Carboxypeptidase regulatory-like domain-containing protein</fullName>
    </submittedName>
</protein>
<accession>A0A9D7XFA6</accession>
<dbReference type="Gene3D" id="1.10.1130.10">
    <property type="entry name" value="Flavocytochrome C3, Chain A"/>
    <property type="match status" value="1"/>
</dbReference>
<dbReference type="GO" id="GO:0030246">
    <property type="term" value="F:carbohydrate binding"/>
    <property type="evidence" value="ECO:0007669"/>
    <property type="project" value="InterPro"/>
</dbReference>
<dbReference type="Proteomes" id="UP000886657">
    <property type="component" value="Unassembled WGS sequence"/>
</dbReference>
<evidence type="ECO:0000256" key="2">
    <source>
        <dbReference type="SAM" id="SignalP"/>
    </source>
</evidence>
<dbReference type="AlphaFoldDB" id="A0A9D7XFA6"/>
<dbReference type="SUPFAM" id="SSF48695">
    <property type="entry name" value="Multiheme cytochromes"/>
    <property type="match status" value="1"/>
</dbReference>
<dbReference type="Gene3D" id="2.60.40.1120">
    <property type="entry name" value="Carboxypeptidase-like, regulatory domain"/>
    <property type="match status" value="1"/>
</dbReference>
<keyword evidence="3" id="KW-0378">Hydrolase</keyword>
<name>A0A9D7XFA6_9BACT</name>
<keyword evidence="3" id="KW-0645">Protease</keyword>
<comment type="caution">
    <text evidence="3">The sequence shown here is derived from an EMBL/GenBank/DDBJ whole genome shotgun (WGS) entry which is preliminary data.</text>
</comment>
<dbReference type="GO" id="GO:0004180">
    <property type="term" value="F:carboxypeptidase activity"/>
    <property type="evidence" value="ECO:0007669"/>
    <property type="project" value="UniProtKB-KW"/>
</dbReference>
<dbReference type="InterPro" id="IPR013784">
    <property type="entry name" value="Carb-bd-like_fold"/>
</dbReference>
<dbReference type="EMBL" id="JADKIO010000001">
    <property type="protein sequence ID" value="MBK9794896.1"/>
    <property type="molecule type" value="Genomic_DNA"/>
</dbReference>
<dbReference type="SUPFAM" id="SSF49452">
    <property type="entry name" value="Starch-binding domain-like"/>
    <property type="match status" value="1"/>
</dbReference>
<dbReference type="PANTHER" id="PTHR35038">
    <property type="entry name" value="DISSIMILATORY SULFITE REDUCTASE SIRA"/>
    <property type="match status" value="1"/>
</dbReference>
<feature type="chain" id="PRO_5039116825" evidence="2">
    <location>
        <begin position="26"/>
        <end position="737"/>
    </location>
</feature>
<proteinExistence type="predicted"/>
<reference evidence="3" key="1">
    <citation type="submission" date="2020-10" db="EMBL/GenBank/DDBJ databases">
        <title>Connecting structure to function with the recovery of over 1000 high-quality activated sludge metagenome-assembled genomes encoding full-length rRNA genes using long-read sequencing.</title>
        <authorList>
            <person name="Singleton C.M."/>
            <person name="Petriglieri F."/>
            <person name="Kristensen J.M."/>
            <person name="Kirkegaard R.H."/>
            <person name="Michaelsen T.Y."/>
            <person name="Andersen M.H."/>
            <person name="Karst S.M."/>
            <person name="Dueholm M.S."/>
            <person name="Nielsen P.H."/>
            <person name="Albertsen M."/>
        </authorList>
    </citation>
    <scope>NUCLEOTIDE SEQUENCE</scope>
    <source>
        <strain evidence="3">Skiv_18-Q3-R9-52_MAXAC.067</strain>
    </source>
</reference>
<evidence type="ECO:0000313" key="3">
    <source>
        <dbReference type="EMBL" id="MBK9794896.1"/>
    </source>
</evidence>
<dbReference type="InterPro" id="IPR036280">
    <property type="entry name" value="Multihaem_cyt_sf"/>
</dbReference>
<dbReference type="Pfam" id="PF13620">
    <property type="entry name" value="CarboxypepD_reg"/>
    <property type="match status" value="1"/>
</dbReference>
<organism evidence="3 4">
    <name type="scientific">Candidatus Geothrix skivensis</name>
    <dbReference type="NCBI Taxonomy" id="2954439"/>
    <lineage>
        <taxon>Bacteria</taxon>
        <taxon>Pseudomonadati</taxon>
        <taxon>Acidobacteriota</taxon>
        <taxon>Holophagae</taxon>
        <taxon>Holophagales</taxon>
        <taxon>Holophagaceae</taxon>
        <taxon>Geothrix</taxon>
    </lineage>
</organism>
<gene>
    <name evidence="3" type="ORF">IPP58_00070</name>
</gene>
<evidence type="ECO:0000256" key="1">
    <source>
        <dbReference type="ARBA" id="ARBA00022729"/>
    </source>
</evidence>
<keyword evidence="1 2" id="KW-0732">Signal</keyword>
<keyword evidence="3" id="KW-0121">Carboxypeptidase</keyword>
<dbReference type="InterPro" id="IPR051829">
    <property type="entry name" value="Multiheme_Cytochr_ET"/>
</dbReference>
<feature type="signal peptide" evidence="2">
    <location>
        <begin position="1"/>
        <end position="25"/>
    </location>
</feature>
<dbReference type="PANTHER" id="PTHR35038:SF8">
    <property type="entry name" value="C-TYPE POLYHEME CYTOCHROME OMCC"/>
    <property type="match status" value="1"/>
</dbReference>